<feature type="region of interest" description="Disordered" evidence="1">
    <location>
        <begin position="44"/>
        <end position="66"/>
    </location>
</feature>
<comment type="caution">
    <text evidence="2">The sequence shown here is derived from an EMBL/GenBank/DDBJ whole genome shotgun (WGS) entry which is preliminary data.</text>
</comment>
<accession>A0A2A2L918</accession>
<dbReference type="AlphaFoldDB" id="A0A2A2L918"/>
<sequence>MCVRKLHDGKKSSPESDVLTLDKINNSGAVKSLNSLNTASAQSAATAISNEDHQKQTPTTPSKLLPISKLIQTDPEGSNGTGPRIKIPTLSTRAKSNVLTFPHFPH</sequence>
<name>A0A2A2L918_9BILA</name>
<protein>
    <submittedName>
        <fullName evidence="2">Uncharacterized protein</fullName>
    </submittedName>
</protein>
<evidence type="ECO:0000256" key="1">
    <source>
        <dbReference type="SAM" id="MobiDB-lite"/>
    </source>
</evidence>
<evidence type="ECO:0000313" key="2">
    <source>
        <dbReference type="EMBL" id="PAV82756.1"/>
    </source>
</evidence>
<organism evidence="2 3">
    <name type="scientific">Diploscapter pachys</name>
    <dbReference type="NCBI Taxonomy" id="2018661"/>
    <lineage>
        <taxon>Eukaryota</taxon>
        <taxon>Metazoa</taxon>
        <taxon>Ecdysozoa</taxon>
        <taxon>Nematoda</taxon>
        <taxon>Chromadorea</taxon>
        <taxon>Rhabditida</taxon>
        <taxon>Rhabditina</taxon>
        <taxon>Rhabditomorpha</taxon>
        <taxon>Rhabditoidea</taxon>
        <taxon>Rhabditidae</taxon>
        <taxon>Diploscapter</taxon>
    </lineage>
</organism>
<gene>
    <name evidence="2" type="ORF">WR25_24710</name>
</gene>
<evidence type="ECO:0000313" key="3">
    <source>
        <dbReference type="Proteomes" id="UP000218231"/>
    </source>
</evidence>
<dbReference type="EMBL" id="LIAE01007028">
    <property type="protein sequence ID" value="PAV82756.1"/>
    <property type="molecule type" value="Genomic_DNA"/>
</dbReference>
<proteinExistence type="predicted"/>
<dbReference type="Proteomes" id="UP000218231">
    <property type="component" value="Unassembled WGS sequence"/>
</dbReference>
<reference evidence="2 3" key="1">
    <citation type="journal article" date="2017" name="Curr. Biol.">
        <title>Genome architecture and evolution of a unichromosomal asexual nematode.</title>
        <authorList>
            <person name="Fradin H."/>
            <person name="Zegar C."/>
            <person name="Gutwein M."/>
            <person name="Lucas J."/>
            <person name="Kovtun M."/>
            <person name="Corcoran D."/>
            <person name="Baugh L.R."/>
            <person name="Kiontke K."/>
            <person name="Gunsalus K."/>
            <person name="Fitch D.H."/>
            <person name="Piano F."/>
        </authorList>
    </citation>
    <scope>NUCLEOTIDE SEQUENCE [LARGE SCALE GENOMIC DNA]</scope>
    <source>
        <strain evidence="2">PF1309</strain>
    </source>
</reference>
<keyword evidence="3" id="KW-1185">Reference proteome</keyword>